<comment type="catalytic activity">
    <reaction evidence="7">
        <text>adenosine + H2O + H(+) = inosine + NH4(+)</text>
        <dbReference type="Rhea" id="RHEA:24408"/>
        <dbReference type="ChEBI" id="CHEBI:15377"/>
        <dbReference type="ChEBI" id="CHEBI:15378"/>
        <dbReference type="ChEBI" id="CHEBI:16335"/>
        <dbReference type="ChEBI" id="CHEBI:17596"/>
        <dbReference type="ChEBI" id="CHEBI:28938"/>
        <dbReference type="EC" id="3.5.4.4"/>
    </reaction>
    <physiologicalReaction direction="left-to-right" evidence="7">
        <dbReference type="Rhea" id="RHEA:24409"/>
    </physiologicalReaction>
</comment>
<evidence type="ECO:0000256" key="9">
    <source>
        <dbReference type="ARBA" id="ARBA00049893"/>
    </source>
</evidence>
<dbReference type="InterPro" id="IPR038371">
    <property type="entry name" value="Cu_polyphenol_OxRdtase_sf"/>
</dbReference>
<dbReference type="GO" id="GO:0005507">
    <property type="term" value="F:copper ion binding"/>
    <property type="evidence" value="ECO:0007669"/>
    <property type="project" value="TreeGrafter"/>
</dbReference>
<dbReference type="Pfam" id="PF02578">
    <property type="entry name" value="Cu-oxidase_4"/>
    <property type="match status" value="1"/>
</dbReference>
<keyword evidence="4" id="KW-0479">Metal-binding</keyword>
<dbReference type="InterPro" id="IPR011324">
    <property type="entry name" value="Cytotoxic_necrot_fac-like_cat"/>
</dbReference>
<dbReference type="SUPFAM" id="SSF64438">
    <property type="entry name" value="CNF1/YfiH-like putative cysteine hydrolases"/>
    <property type="match status" value="1"/>
</dbReference>
<proteinExistence type="inferred from homology"/>
<comment type="catalytic activity">
    <reaction evidence="1">
        <text>inosine + phosphate = alpha-D-ribose 1-phosphate + hypoxanthine</text>
        <dbReference type="Rhea" id="RHEA:27646"/>
        <dbReference type="ChEBI" id="CHEBI:17368"/>
        <dbReference type="ChEBI" id="CHEBI:17596"/>
        <dbReference type="ChEBI" id="CHEBI:43474"/>
        <dbReference type="ChEBI" id="CHEBI:57720"/>
        <dbReference type="EC" id="2.4.2.1"/>
    </reaction>
    <physiologicalReaction direction="left-to-right" evidence="1">
        <dbReference type="Rhea" id="RHEA:27647"/>
    </physiologicalReaction>
</comment>
<organism evidence="11 12">
    <name type="scientific">Eikenella exigua</name>
    <dbReference type="NCBI Taxonomy" id="2528037"/>
    <lineage>
        <taxon>Bacteria</taxon>
        <taxon>Pseudomonadati</taxon>
        <taxon>Pseudomonadota</taxon>
        <taxon>Betaproteobacteria</taxon>
        <taxon>Neisseriales</taxon>
        <taxon>Neisseriaceae</taxon>
        <taxon>Eikenella</taxon>
    </lineage>
</organism>
<evidence type="ECO:0000256" key="5">
    <source>
        <dbReference type="ARBA" id="ARBA00022801"/>
    </source>
</evidence>
<dbReference type="NCBIfam" id="TIGR00726">
    <property type="entry name" value="peptidoglycan editing factor PgeF"/>
    <property type="match status" value="1"/>
</dbReference>
<dbReference type="GO" id="GO:0016787">
    <property type="term" value="F:hydrolase activity"/>
    <property type="evidence" value="ECO:0007669"/>
    <property type="project" value="UniProtKB-KW"/>
</dbReference>
<reference evidence="12" key="1">
    <citation type="journal article" date="2019" name="J. Anim. Genet.">
        <title>Description and whole genome sequencing of Eikenella exigua sp. nov., isolated from brain abscess and blood.</title>
        <authorList>
            <person name="Stormo K.A."/>
            <person name="Nygaard R.M."/>
            <person name="Bruvold T.S."/>
            <person name="Dimmen G."/>
            <person name="Lindemann P.C."/>
            <person name="Jordal S."/>
            <person name="Kommedal O."/>
        </authorList>
    </citation>
    <scope>NUCLEOTIDE SEQUENCE [LARGE SCALE GENOMIC DNA]</scope>
    <source>
        <strain evidence="12">PXX</strain>
    </source>
</reference>
<evidence type="ECO:0000256" key="7">
    <source>
        <dbReference type="ARBA" id="ARBA00047989"/>
    </source>
</evidence>
<keyword evidence="6" id="KW-0862">Zinc</keyword>
<sequence length="280" mass="29648">MNGQFPANSFAANLGLPEISGSLLHADWPAPNNVHTLITTRQGGVSQGRFASLNVGDHVGDDPAVVAENRRHVQAHVPLPLAYLRQVHGNRVVAAADYLDAPPEADAAFDRSRRTACAVMTADCLPVLLCDRAGSVVAAAHAGWRGLAGGVLENTIAAMQADPADLLAWLGPAIGPDAFEVGSDVLAAFTQADPAAEAAFESIGSGKYLADIYLLATQTLRRTGVSQIYGGQHCTVLERDRFFSYRRDGQTGRMVSAVWLSPELSGQRLPETHVSSSNQV</sequence>
<evidence type="ECO:0000256" key="6">
    <source>
        <dbReference type="ARBA" id="ARBA00022833"/>
    </source>
</evidence>
<dbReference type="RefSeq" id="WP_082886426.1">
    <property type="nucleotide sequence ID" value="NZ_CP038018.1"/>
</dbReference>
<evidence type="ECO:0000256" key="8">
    <source>
        <dbReference type="ARBA" id="ARBA00048968"/>
    </source>
</evidence>
<evidence type="ECO:0000256" key="3">
    <source>
        <dbReference type="ARBA" id="ARBA00022679"/>
    </source>
</evidence>
<evidence type="ECO:0000313" key="11">
    <source>
        <dbReference type="EMBL" id="QED91983.1"/>
    </source>
</evidence>
<evidence type="ECO:0000256" key="10">
    <source>
        <dbReference type="RuleBase" id="RU361274"/>
    </source>
</evidence>
<dbReference type="CDD" id="cd16833">
    <property type="entry name" value="YfiH"/>
    <property type="match status" value="1"/>
</dbReference>
<dbReference type="Proteomes" id="UP000326695">
    <property type="component" value="Chromosome"/>
</dbReference>
<gene>
    <name evidence="11" type="primary">pgeF</name>
    <name evidence="11" type="ORF">EZJ17_04635</name>
</gene>
<evidence type="ECO:0000256" key="1">
    <source>
        <dbReference type="ARBA" id="ARBA00000553"/>
    </source>
</evidence>
<dbReference type="Gene3D" id="3.60.140.10">
    <property type="entry name" value="CNF1/YfiH-like putative cysteine hydrolases"/>
    <property type="match status" value="1"/>
</dbReference>
<keyword evidence="12" id="KW-1185">Reference proteome</keyword>
<name>A0AAX1F7D6_9NEIS</name>
<accession>A0AAX1F7D6</accession>
<dbReference type="KEGG" id="eex:EZJ17_04635"/>
<dbReference type="GO" id="GO:0017061">
    <property type="term" value="F:S-methyl-5-thioadenosine phosphorylase activity"/>
    <property type="evidence" value="ECO:0007669"/>
    <property type="project" value="UniProtKB-EC"/>
</dbReference>
<protein>
    <recommendedName>
        <fullName evidence="10">Purine nucleoside phosphorylase</fullName>
    </recommendedName>
</protein>
<dbReference type="AlphaFoldDB" id="A0AAX1F7D6"/>
<evidence type="ECO:0000313" key="12">
    <source>
        <dbReference type="Proteomes" id="UP000326695"/>
    </source>
</evidence>
<keyword evidence="3" id="KW-0808">Transferase</keyword>
<comment type="catalytic activity">
    <reaction evidence="8">
        <text>adenosine + phosphate = alpha-D-ribose 1-phosphate + adenine</text>
        <dbReference type="Rhea" id="RHEA:27642"/>
        <dbReference type="ChEBI" id="CHEBI:16335"/>
        <dbReference type="ChEBI" id="CHEBI:16708"/>
        <dbReference type="ChEBI" id="CHEBI:43474"/>
        <dbReference type="ChEBI" id="CHEBI:57720"/>
        <dbReference type="EC" id="2.4.2.1"/>
    </reaction>
    <physiologicalReaction direction="left-to-right" evidence="8">
        <dbReference type="Rhea" id="RHEA:27643"/>
    </physiologicalReaction>
</comment>
<dbReference type="PANTHER" id="PTHR30616:SF2">
    <property type="entry name" value="PURINE NUCLEOSIDE PHOSPHORYLASE LACC1"/>
    <property type="match status" value="1"/>
</dbReference>
<dbReference type="PANTHER" id="PTHR30616">
    <property type="entry name" value="UNCHARACTERIZED PROTEIN YFIH"/>
    <property type="match status" value="1"/>
</dbReference>
<comment type="catalytic activity">
    <reaction evidence="9">
        <text>S-methyl-5'-thioadenosine + phosphate = 5-(methylsulfanyl)-alpha-D-ribose 1-phosphate + adenine</text>
        <dbReference type="Rhea" id="RHEA:11852"/>
        <dbReference type="ChEBI" id="CHEBI:16708"/>
        <dbReference type="ChEBI" id="CHEBI:17509"/>
        <dbReference type="ChEBI" id="CHEBI:43474"/>
        <dbReference type="ChEBI" id="CHEBI:58533"/>
        <dbReference type="EC" id="2.4.2.28"/>
    </reaction>
    <physiologicalReaction direction="left-to-right" evidence="9">
        <dbReference type="Rhea" id="RHEA:11853"/>
    </physiologicalReaction>
</comment>
<evidence type="ECO:0000256" key="4">
    <source>
        <dbReference type="ARBA" id="ARBA00022723"/>
    </source>
</evidence>
<evidence type="ECO:0000256" key="2">
    <source>
        <dbReference type="ARBA" id="ARBA00007353"/>
    </source>
</evidence>
<dbReference type="EMBL" id="CP038018">
    <property type="protein sequence ID" value="QED91983.1"/>
    <property type="molecule type" value="Genomic_DNA"/>
</dbReference>
<comment type="similarity">
    <text evidence="2 10">Belongs to the purine nucleoside phosphorylase YfiH/LACC1 family.</text>
</comment>
<dbReference type="InterPro" id="IPR003730">
    <property type="entry name" value="Cu_polyphenol_OxRdtase"/>
</dbReference>
<keyword evidence="5" id="KW-0378">Hydrolase</keyword>